<protein>
    <submittedName>
        <fullName evidence="2">Uncharacterized protein</fullName>
    </submittedName>
</protein>
<evidence type="ECO:0000313" key="3">
    <source>
        <dbReference type="Proteomes" id="UP001390339"/>
    </source>
</evidence>
<keyword evidence="1" id="KW-0812">Transmembrane</keyword>
<dbReference type="EMBL" id="JAPCWZ010000002">
    <property type="protein sequence ID" value="KAK8877785.1"/>
    <property type="molecule type" value="Genomic_DNA"/>
</dbReference>
<feature type="transmembrane region" description="Helical" evidence="1">
    <location>
        <begin position="271"/>
        <end position="293"/>
    </location>
</feature>
<accession>A0ABR2JJA8</accession>
<organism evidence="2 3">
    <name type="scientific">Apiospora arundinis</name>
    <dbReference type="NCBI Taxonomy" id="335852"/>
    <lineage>
        <taxon>Eukaryota</taxon>
        <taxon>Fungi</taxon>
        <taxon>Dikarya</taxon>
        <taxon>Ascomycota</taxon>
        <taxon>Pezizomycotina</taxon>
        <taxon>Sordariomycetes</taxon>
        <taxon>Xylariomycetidae</taxon>
        <taxon>Amphisphaeriales</taxon>
        <taxon>Apiosporaceae</taxon>
        <taxon>Apiospora</taxon>
    </lineage>
</organism>
<feature type="transmembrane region" description="Helical" evidence="1">
    <location>
        <begin position="230"/>
        <end position="251"/>
    </location>
</feature>
<comment type="caution">
    <text evidence="2">The sequence shown here is derived from an EMBL/GenBank/DDBJ whole genome shotgun (WGS) entry which is preliminary data.</text>
</comment>
<keyword evidence="1" id="KW-0472">Membrane</keyword>
<evidence type="ECO:0000256" key="1">
    <source>
        <dbReference type="SAM" id="Phobius"/>
    </source>
</evidence>
<keyword evidence="3" id="KW-1185">Reference proteome</keyword>
<name>A0ABR2JJA8_9PEZI</name>
<gene>
    <name evidence="2" type="ORF">PGQ11_002731</name>
</gene>
<keyword evidence="1" id="KW-1133">Transmembrane helix</keyword>
<reference evidence="2 3" key="1">
    <citation type="journal article" date="2024" name="IMA Fungus">
        <title>Apiospora arundinis, a panoply of carbohydrate-active enzymes and secondary metabolites.</title>
        <authorList>
            <person name="Sorensen T."/>
            <person name="Petersen C."/>
            <person name="Muurmann A.T."/>
            <person name="Christiansen J.V."/>
            <person name="Brundto M.L."/>
            <person name="Overgaard C.K."/>
            <person name="Boysen A.T."/>
            <person name="Wollenberg R.D."/>
            <person name="Larsen T.O."/>
            <person name="Sorensen J.L."/>
            <person name="Nielsen K.L."/>
            <person name="Sondergaard T.E."/>
        </authorList>
    </citation>
    <scope>NUCLEOTIDE SEQUENCE [LARGE SCALE GENOMIC DNA]</scope>
    <source>
        <strain evidence="2 3">AAU 773</strain>
    </source>
</reference>
<sequence length="314" mass="36058">MQKPLDIASTEIIDMEGFEDILNVLLSESRAWEALEKQSVILLPVDSNEVPFVDVHTEEVELDWDSMTYTERRYERTNPSRPRLCSTLTQAKDEEGNLVFSKTADLDAAFAKDETFLLHPSQCLPYGLRFSNDFFKLSEAECKALQGIANAYRKLDGAVPTSPEVYQPKMMGRDIGPDLDLLAPTTLEDKFETGLKGSELPLSAPKEPFQRPSNVLRTRNKRETRTFRDIMFVLGETSLILIIIVPVSWFYGGLHCAAWGFSFPGWWEEHLWKFSSLFITTICFSLVFAGWLFESDMYLWRVSLWFLATLYILF</sequence>
<dbReference type="Proteomes" id="UP001390339">
    <property type="component" value="Unassembled WGS sequence"/>
</dbReference>
<proteinExistence type="predicted"/>
<evidence type="ECO:0000313" key="2">
    <source>
        <dbReference type="EMBL" id="KAK8877785.1"/>
    </source>
</evidence>